<evidence type="ECO:0000313" key="1">
    <source>
        <dbReference type="EMBL" id="KAF2008556.1"/>
    </source>
</evidence>
<dbReference type="GeneID" id="54283728"/>
<sequence>MVTKHGALTENIALLSLCGTTLEPLMDYTLPVDPPGAIHHHLSLQHEQQVAEAFAILLANTDDPNAVGAICVEEQPNATGLLIRMAVNSGSQQERTSTFDRIICALKRLTASKDEETFFKEIVVACQSRLLVRLRSSHAKSHRRHKVGRQAVISRLCDGIKVISRLRINPAATAAIKPHTDLLECAFAKLEAMSFTAAHSESGSQSLYCIISKVEMLLTSTDIVALLMLIPNDIPTWPESAVRSLVKSLNGLAQYRSAAHYLLRRAHKDPIFHHLKIAEISSETYPEGLGTWEPLSVQHGIFTRSLQGYDKSVQRSEISSQLKSMLGMSHSELESSIDCHATMTKRVHAEIQLLLYSMKHPPLLQPRIICSNKHACLLCALFIQAHGKFHIRSCHGRLYPRWRIPLPQIMTLPESSRLQIQQAVDDLNQFLEAKLRTYLLRSRSRYTFSSVGSTVT</sequence>
<dbReference type="AlphaFoldDB" id="A0A6A5X6Q0"/>
<name>A0A6A5X6Q0_9PLEO</name>
<organism evidence="1 2">
    <name type="scientific">Aaosphaeria arxii CBS 175.79</name>
    <dbReference type="NCBI Taxonomy" id="1450172"/>
    <lineage>
        <taxon>Eukaryota</taxon>
        <taxon>Fungi</taxon>
        <taxon>Dikarya</taxon>
        <taxon>Ascomycota</taxon>
        <taxon>Pezizomycotina</taxon>
        <taxon>Dothideomycetes</taxon>
        <taxon>Pleosporomycetidae</taxon>
        <taxon>Pleosporales</taxon>
        <taxon>Pleosporales incertae sedis</taxon>
        <taxon>Aaosphaeria</taxon>
    </lineage>
</organism>
<dbReference type="EMBL" id="ML978083">
    <property type="protein sequence ID" value="KAF2008556.1"/>
    <property type="molecule type" value="Genomic_DNA"/>
</dbReference>
<evidence type="ECO:0000313" key="2">
    <source>
        <dbReference type="Proteomes" id="UP000799778"/>
    </source>
</evidence>
<keyword evidence="2" id="KW-1185">Reference proteome</keyword>
<reference evidence="1" key="1">
    <citation type="journal article" date="2020" name="Stud. Mycol.">
        <title>101 Dothideomycetes genomes: a test case for predicting lifestyles and emergence of pathogens.</title>
        <authorList>
            <person name="Haridas S."/>
            <person name="Albert R."/>
            <person name="Binder M."/>
            <person name="Bloem J."/>
            <person name="Labutti K."/>
            <person name="Salamov A."/>
            <person name="Andreopoulos B."/>
            <person name="Baker S."/>
            <person name="Barry K."/>
            <person name="Bills G."/>
            <person name="Bluhm B."/>
            <person name="Cannon C."/>
            <person name="Castanera R."/>
            <person name="Culley D."/>
            <person name="Daum C."/>
            <person name="Ezra D."/>
            <person name="Gonzalez J."/>
            <person name="Henrissat B."/>
            <person name="Kuo A."/>
            <person name="Liang C."/>
            <person name="Lipzen A."/>
            <person name="Lutzoni F."/>
            <person name="Magnuson J."/>
            <person name="Mondo S."/>
            <person name="Nolan M."/>
            <person name="Ohm R."/>
            <person name="Pangilinan J."/>
            <person name="Park H.-J."/>
            <person name="Ramirez L."/>
            <person name="Alfaro M."/>
            <person name="Sun H."/>
            <person name="Tritt A."/>
            <person name="Yoshinaga Y."/>
            <person name="Zwiers L.-H."/>
            <person name="Turgeon B."/>
            <person name="Goodwin S."/>
            <person name="Spatafora J."/>
            <person name="Crous P."/>
            <person name="Grigoriev I."/>
        </authorList>
    </citation>
    <scope>NUCLEOTIDE SEQUENCE</scope>
    <source>
        <strain evidence="1">CBS 175.79</strain>
    </source>
</reference>
<protein>
    <submittedName>
        <fullName evidence="1">Uncharacterized protein</fullName>
    </submittedName>
</protein>
<dbReference type="Pfam" id="PF14441">
    <property type="entry name" value="OTT_1508_deam"/>
    <property type="match status" value="1"/>
</dbReference>
<dbReference type="Proteomes" id="UP000799778">
    <property type="component" value="Unassembled WGS sequence"/>
</dbReference>
<dbReference type="InterPro" id="IPR027796">
    <property type="entry name" value="OTT_1508_deam-like"/>
</dbReference>
<accession>A0A6A5X6Q0</accession>
<dbReference type="OrthoDB" id="4851849at2759"/>
<gene>
    <name evidence="1" type="ORF">BU24DRAFT_415907</name>
</gene>
<dbReference type="RefSeq" id="XP_033376895.1">
    <property type="nucleotide sequence ID" value="XM_033526331.1"/>
</dbReference>
<proteinExistence type="predicted"/>